<dbReference type="Gene3D" id="1.20.120.1190">
    <property type="match status" value="1"/>
</dbReference>
<dbReference type="InterPro" id="IPR010674">
    <property type="entry name" value="NOG1_Rossman_fold_dom"/>
</dbReference>
<dbReference type="InterPro" id="IPR031167">
    <property type="entry name" value="G_OBG"/>
</dbReference>
<dbReference type="SUPFAM" id="SSF52540">
    <property type="entry name" value="P-loop containing nucleoside triphosphate hydrolases"/>
    <property type="match status" value="1"/>
</dbReference>
<dbReference type="EMBL" id="JAGVWC010000012">
    <property type="protein sequence ID" value="MBS3062153.1"/>
    <property type="molecule type" value="Genomic_DNA"/>
</dbReference>
<dbReference type="InterPro" id="IPR005225">
    <property type="entry name" value="Small_GTP-bd"/>
</dbReference>
<dbReference type="Gene3D" id="3.40.50.300">
    <property type="entry name" value="P-loop containing nucleotide triphosphate hydrolases"/>
    <property type="match status" value="1"/>
</dbReference>
<dbReference type="Pfam" id="PF06858">
    <property type="entry name" value="NOG1"/>
    <property type="match status" value="1"/>
</dbReference>
<organism evidence="4 5">
    <name type="scientific">Candidatus Iainarchaeum sp</name>
    <dbReference type="NCBI Taxonomy" id="3101447"/>
    <lineage>
        <taxon>Archaea</taxon>
        <taxon>Candidatus Iainarchaeota</taxon>
        <taxon>Candidatus Iainarchaeia</taxon>
        <taxon>Candidatus Iainarchaeales</taxon>
        <taxon>Candidatus Iainarchaeaceae</taxon>
        <taxon>Candidatus Iainarchaeum</taxon>
    </lineage>
</organism>
<dbReference type="InterPro" id="IPR027417">
    <property type="entry name" value="P-loop_NTPase"/>
</dbReference>
<evidence type="ECO:0000313" key="5">
    <source>
        <dbReference type="Proteomes" id="UP000675968"/>
    </source>
</evidence>
<comment type="caution">
    <text evidence="4">The sequence shown here is derived from an EMBL/GenBank/DDBJ whole genome shotgun (WGS) entry which is preliminary data.</text>
</comment>
<keyword evidence="1" id="KW-0547">Nucleotide-binding</keyword>
<dbReference type="Pfam" id="PF17835">
    <property type="entry name" value="NOG1_N"/>
    <property type="match status" value="1"/>
</dbReference>
<dbReference type="GO" id="GO:0005525">
    <property type="term" value="F:GTP binding"/>
    <property type="evidence" value="ECO:0007669"/>
    <property type="project" value="UniProtKB-KW"/>
</dbReference>
<dbReference type="InterPro" id="IPR006073">
    <property type="entry name" value="GTP-bd"/>
</dbReference>
<dbReference type="Proteomes" id="UP000675968">
    <property type="component" value="Unassembled WGS sequence"/>
</dbReference>
<accession>A0A8T4L499</accession>
<evidence type="ECO:0000256" key="2">
    <source>
        <dbReference type="ARBA" id="ARBA00023134"/>
    </source>
</evidence>
<evidence type="ECO:0000256" key="1">
    <source>
        <dbReference type="ARBA" id="ARBA00022741"/>
    </source>
</evidence>
<sequence>MRFKIPYIQTNQEMLNLAFKHGRQAEPQMAKRVRKKERWSKEIERSKLESIADELDEKLSKVVKSFPSFDQMPFFYQDLMDATINLDLTKQRLGNLKRTAKVVQKLRREYLGKIFRSRTDRQIKDLSRSFYGRVSSVMKKIGPDLLELEKNRKELERLPDLRMDCFTVLLAGFPNVGKTTVLSRLTGSTPKIAAYPFTTKGLRLGFFNEKYFDFQVIDTPGLLDRSKRNPIEEKAVAALRRLDCLVVFVADPSLASGFSLEQQASLFSNLKKGFSDRKFLVVLNKADLSSPEQLEQAKTAFPDAIISDSQKEEELKKKIVDLLVNSRRN</sequence>
<evidence type="ECO:0000313" key="4">
    <source>
        <dbReference type="EMBL" id="MBS3062153.1"/>
    </source>
</evidence>
<keyword evidence="2" id="KW-0342">GTP-binding</keyword>
<dbReference type="PROSITE" id="PS51710">
    <property type="entry name" value="G_OBG"/>
    <property type="match status" value="1"/>
</dbReference>
<gene>
    <name evidence="4" type="ORF">J4215_06230</name>
</gene>
<dbReference type="InterPro" id="IPR041623">
    <property type="entry name" value="NOG1_N"/>
</dbReference>
<protein>
    <submittedName>
        <fullName evidence="4">50S ribosome-binding GTPase</fullName>
    </submittedName>
</protein>
<feature type="domain" description="OBG-type G" evidence="3">
    <location>
        <begin position="166"/>
        <end position="329"/>
    </location>
</feature>
<name>A0A8T4L499_9ARCH</name>
<reference evidence="4" key="2">
    <citation type="submission" date="2021-05" db="EMBL/GenBank/DDBJ databases">
        <title>Protein family content uncovers lineage relationships and bacterial pathway maintenance mechanisms in DPANN archaea.</title>
        <authorList>
            <person name="Castelle C.J."/>
            <person name="Meheust R."/>
            <person name="Jaffe A.L."/>
            <person name="Seitz K."/>
            <person name="Gong X."/>
            <person name="Baker B.J."/>
            <person name="Banfield J.F."/>
        </authorList>
    </citation>
    <scope>NUCLEOTIDE SEQUENCE</scope>
    <source>
        <strain evidence="4">RIFCSPLOWO2_01_FULL_AR10_48_17</strain>
    </source>
</reference>
<reference evidence="4" key="1">
    <citation type="submission" date="2021-03" db="EMBL/GenBank/DDBJ databases">
        <authorList>
            <person name="Jaffe A."/>
        </authorList>
    </citation>
    <scope>NUCLEOTIDE SEQUENCE</scope>
    <source>
        <strain evidence="4">RIFCSPLOWO2_01_FULL_AR10_48_17</strain>
    </source>
</reference>
<evidence type="ECO:0000259" key="3">
    <source>
        <dbReference type="PROSITE" id="PS51710"/>
    </source>
</evidence>
<dbReference type="AlphaFoldDB" id="A0A8T4L499"/>
<proteinExistence type="predicted"/>
<dbReference type="PANTHER" id="PTHR45759">
    <property type="entry name" value="NUCLEOLAR GTP-BINDING PROTEIN 1"/>
    <property type="match status" value="1"/>
</dbReference>
<dbReference type="NCBIfam" id="TIGR00231">
    <property type="entry name" value="small_GTP"/>
    <property type="match status" value="1"/>
</dbReference>
<dbReference type="PRINTS" id="PR00326">
    <property type="entry name" value="GTP1OBG"/>
</dbReference>